<dbReference type="AlphaFoldDB" id="A0A5B2V8W1"/>
<sequence>MHTLTVAQPELETLLTALRYLQENLASLPREFAALNDGQAPTEAEIDDLCGRLTETAYHRAA</sequence>
<evidence type="ECO:0000313" key="1">
    <source>
        <dbReference type="EMBL" id="KAA2235933.1"/>
    </source>
</evidence>
<reference evidence="1 2" key="2">
    <citation type="submission" date="2019-09" db="EMBL/GenBank/DDBJ databases">
        <authorList>
            <person name="Jin C."/>
        </authorList>
    </citation>
    <scope>NUCLEOTIDE SEQUENCE [LARGE SCALE GENOMIC DNA]</scope>
    <source>
        <strain evidence="1 2">BN140002</strain>
    </source>
</reference>
<proteinExistence type="predicted"/>
<evidence type="ECO:0000313" key="2">
    <source>
        <dbReference type="Proteomes" id="UP000323142"/>
    </source>
</evidence>
<gene>
    <name evidence="1" type="ORF">F0L46_17365</name>
</gene>
<accession>A0A5B2V8W1</accession>
<dbReference type="Proteomes" id="UP000323142">
    <property type="component" value="Unassembled WGS sequence"/>
</dbReference>
<dbReference type="RefSeq" id="WP_149819845.1">
    <property type="nucleotide sequence ID" value="NZ_VUOA01000031.1"/>
</dbReference>
<protein>
    <submittedName>
        <fullName evidence="1">Uncharacterized protein</fullName>
    </submittedName>
</protein>
<reference evidence="1 2" key="1">
    <citation type="submission" date="2019-09" db="EMBL/GenBank/DDBJ databases">
        <title>Salinarimonas rosea gen. nov., sp. nov., a new member of the a-2 subgroup of the Proteobacteria.</title>
        <authorList>
            <person name="Liu J."/>
        </authorList>
    </citation>
    <scope>NUCLEOTIDE SEQUENCE [LARGE SCALE GENOMIC DNA]</scope>
    <source>
        <strain evidence="1 2">BN140002</strain>
    </source>
</reference>
<organism evidence="1 2">
    <name type="scientific">Salinarimonas soli</name>
    <dbReference type="NCBI Taxonomy" id="1638099"/>
    <lineage>
        <taxon>Bacteria</taxon>
        <taxon>Pseudomonadati</taxon>
        <taxon>Pseudomonadota</taxon>
        <taxon>Alphaproteobacteria</taxon>
        <taxon>Hyphomicrobiales</taxon>
        <taxon>Salinarimonadaceae</taxon>
        <taxon>Salinarimonas</taxon>
    </lineage>
</organism>
<dbReference type="EMBL" id="VUOA01000031">
    <property type="protein sequence ID" value="KAA2235933.1"/>
    <property type="molecule type" value="Genomic_DNA"/>
</dbReference>
<keyword evidence="2" id="KW-1185">Reference proteome</keyword>
<name>A0A5B2V8W1_9HYPH</name>
<comment type="caution">
    <text evidence="1">The sequence shown here is derived from an EMBL/GenBank/DDBJ whole genome shotgun (WGS) entry which is preliminary data.</text>
</comment>